<dbReference type="EMBL" id="JRHA01000006">
    <property type="protein sequence ID" value="PQK16045.1"/>
    <property type="molecule type" value="Genomic_DNA"/>
</dbReference>
<protein>
    <submittedName>
        <fullName evidence="1">Uncharacterized protein</fullName>
    </submittedName>
</protein>
<sequence length="175" mass="20224">MDFFSGSCIEGYESTCSSMSIEDFTYHWGFLIGPKDESAELVPGLRCHVKNHPLQGWAYEEVGLRNVKATNTLLARIVIAKIEDKKRLLRLLRETRVVQNDPNFRCRTWVSDALLRISNSKPSVVGTSELDWDKIERKARRYVEKKTAAGRYLEADRMLDPKPTWNLMEEKEVTD</sequence>
<organism evidence="1 2">
    <name type="scientific">Beauveria bassiana</name>
    <name type="common">White muscardine disease fungus</name>
    <name type="synonym">Tritirachium shiotae</name>
    <dbReference type="NCBI Taxonomy" id="176275"/>
    <lineage>
        <taxon>Eukaryota</taxon>
        <taxon>Fungi</taxon>
        <taxon>Dikarya</taxon>
        <taxon>Ascomycota</taxon>
        <taxon>Pezizomycotina</taxon>
        <taxon>Sordariomycetes</taxon>
        <taxon>Hypocreomycetidae</taxon>
        <taxon>Hypocreales</taxon>
        <taxon>Cordycipitaceae</taxon>
        <taxon>Beauveria</taxon>
    </lineage>
</organism>
<evidence type="ECO:0000313" key="2">
    <source>
        <dbReference type="Proteomes" id="UP000237441"/>
    </source>
</evidence>
<dbReference type="AlphaFoldDB" id="A0A2S7YIQ8"/>
<name>A0A2S7YIQ8_BEABA</name>
<evidence type="ECO:0000313" key="1">
    <source>
        <dbReference type="EMBL" id="PQK16045.1"/>
    </source>
</evidence>
<accession>A0A2S7YIQ8</accession>
<reference evidence="1 2" key="1">
    <citation type="submission" date="2016-07" db="EMBL/GenBank/DDBJ databases">
        <title>Comparative genomics of the entomopathogenic fungus Beauveria bassiana.</title>
        <authorList>
            <person name="Valero Jimenez C.A."/>
            <person name="Zwaan B.J."/>
            <person name="Van Kan J.A."/>
            <person name="Takken W."/>
            <person name="Debets A.J."/>
            <person name="Schoustra S.E."/>
            <person name="Koenraadt C.J."/>
        </authorList>
    </citation>
    <scope>NUCLEOTIDE SEQUENCE [LARGE SCALE GENOMIC DNA]</scope>
    <source>
        <strain evidence="1 2">ARSEF 8028</strain>
    </source>
</reference>
<gene>
    <name evidence="1" type="ORF">BB8028_0006g03670</name>
</gene>
<comment type="caution">
    <text evidence="1">The sequence shown here is derived from an EMBL/GenBank/DDBJ whole genome shotgun (WGS) entry which is preliminary data.</text>
</comment>
<dbReference type="OrthoDB" id="2679825at2759"/>
<dbReference type="Pfam" id="PF21858">
    <property type="entry name" value="DUF6914"/>
    <property type="match status" value="1"/>
</dbReference>
<dbReference type="InterPro" id="IPR054208">
    <property type="entry name" value="DUF6914"/>
</dbReference>
<proteinExistence type="predicted"/>
<dbReference type="Proteomes" id="UP000237441">
    <property type="component" value="Unassembled WGS sequence"/>
</dbReference>